<name>A0A511N006_DEIC1</name>
<dbReference type="AlphaFoldDB" id="A0A511N006"/>
<dbReference type="PANTHER" id="PTHR23088:SF50">
    <property type="entry name" value="HYDROLASE YHCX"/>
    <property type="match status" value="1"/>
</dbReference>
<dbReference type="OrthoDB" id="9811121at2"/>
<accession>A0A511N006</accession>
<dbReference type="PANTHER" id="PTHR23088">
    <property type="entry name" value="NITRILASE-RELATED"/>
    <property type="match status" value="1"/>
</dbReference>
<dbReference type="InterPro" id="IPR036526">
    <property type="entry name" value="C-N_Hydrolase_sf"/>
</dbReference>
<feature type="domain" description="CN hydrolase" evidence="1">
    <location>
        <begin position="1"/>
        <end position="259"/>
    </location>
</feature>
<evidence type="ECO:0000259" key="1">
    <source>
        <dbReference type="PROSITE" id="PS50263"/>
    </source>
</evidence>
<evidence type="ECO:0000313" key="2">
    <source>
        <dbReference type="EMBL" id="GEM45757.1"/>
    </source>
</evidence>
<gene>
    <name evidence="2" type="ORF">DC3_13920</name>
</gene>
<dbReference type="SUPFAM" id="SSF56317">
    <property type="entry name" value="Carbon-nitrogen hydrolase"/>
    <property type="match status" value="1"/>
</dbReference>
<dbReference type="Gene3D" id="3.60.110.10">
    <property type="entry name" value="Carbon-nitrogen hydrolase"/>
    <property type="match status" value="1"/>
</dbReference>
<sequence length="292" mass="32986">MKVALAQYPVSFLHSWQEYEEKITRWVDEASTAGADLLVFPEYASMELASLFTDDIREVVLRQIDEMQNLLPEVLDLHRRLAQEHSVYILAGSFPVQTEEGTVNRAHFFNPHGSMDFQDKCIMTRFENEQWGIQGGDHLKVFETRHGKVGVLICYDSEFPLLARQLTDAGADVLLVPSCTDTMNGFYRVRVGSQARALENQCFVLQSPLVGGAPWSEAIDINLGQAAVYTPPDYGFPPNGILTEGELNAPQWLYANLDLSALREVRRNGQVFNNRDWPHQLPGRDLKVVDFA</sequence>
<dbReference type="Pfam" id="PF00795">
    <property type="entry name" value="CN_hydrolase"/>
    <property type="match status" value="1"/>
</dbReference>
<dbReference type="PROSITE" id="PS50263">
    <property type="entry name" value="CN_HYDROLASE"/>
    <property type="match status" value="1"/>
</dbReference>
<dbReference type="EMBL" id="BJXB01000005">
    <property type="protein sequence ID" value="GEM45757.1"/>
    <property type="molecule type" value="Genomic_DNA"/>
</dbReference>
<comment type="caution">
    <text evidence="2">The sequence shown here is derived from an EMBL/GenBank/DDBJ whole genome shotgun (WGS) entry which is preliminary data.</text>
</comment>
<organism evidence="2 3">
    <name type="scientific">Deinococcus cellulosilyticus (strain DSM 18568 / NBRC 106333 / KACC 11606 / 5516J-15)</name>
    <dbReference type="NCBI Taxonomy" id="1223518"/>
    <lineage>
        <taxon>Bacteria</taxon>
        <taxon>Thermotogati</taxon>
        <taxon>Deinococcota</taxon>
        <taxon>Deinococci</taxon>
        <taxon>Deinococcales</taxon>
        <taxon>Deinococcaceae</taxon>
        <taxon>Deinococcus</taxon>
    </lineage>
</organism>
<protein>
    <submittedName>
        <fullName evidence="2">Amidohydrolase</fullName>
    </submittedName>
</protein>
<keyword evidence="3" id="KW-1185">Reference proteome</keyword>
<dbReference type="CDD" id="cd07574">
    <property type="entry name" value="nitrilase_Rim1_like"/>
    <property type="match status" value="1"/>
</dbReference>
<proteinExistence type="predicted"/>
<evidence type="ECO:0000313" key="3">
    <source>
        <dbReference type="Proteomes" id="UP000321306"/>
    </source>
</evidence>
<dbReference type="GO" id="GO:0016787">
    <property type="term" value="F:hydrolase activity"/>
    <property type="evidence" value="ECO:0007669"/>
    <property type="project" value="UniProtKB-KW"/>
</dbReference>
<reference evidence="2 3" key="1">
    <citation type="submission" date="2019-07" db="EMBL/GenBank/DDBJ databases">
        <title>Whole genome shotgun sequence of Deinococcus cellulosilyticus NBRC 106333.</title>
        <authorList>
            <person name="Hosoyama A."/>
            <person name="Uohara A."/>
            <person name="Ohji S."/>
            <person name="Ichikawa N."/>
        </authorList>
    </citation>
    <scope>NUCLEOTIDE SEQUENCE [LARGE SCALE GENOMIC DNA]</scope>
    <source>
        <strain evidence="2 3">NBRC 106333</strain>
    </source>
</reference>
<keyword evidence="2" id="KW-0378">Hydrolase</keyword>
<dbReference type="InterPro" id="IPR003010">
    <property type="entry name" value="C-N_Hydrolase"/>
</dbReference>
<dbReference type="Proteomes" id="UP000321306">
    <property type="component" value="Unassembled WGS sequence"/>
</dbReference>
<dbReference type="RefSeq" id="WP_146883340.1">
    <property type="nucleotide sequence ID" value="NZ_BJXB01000005.1"/>
</dbReference>